<name>A0A0K1XBM8_9GAMM</name>
<proteinExistence type="inferred from homology"/>
<dbReference type="KEGG" id="pbb:AKN87_02385"/>
<dbReference type="InterPro" id="IPR006016">
    <property type="entry name" value="UspA"/>
</dbReference>
<evidence type="ECO:0000256" key="4">
    <source>
        <dbReference type="ARBA" id="ARBA00037131"/>
    </source>
</evidence>
<evidence type="ECO:0000259" key="5">
    <source>
        <dbReference type="Pfam" id="PF00582"/>
    </source>
</evidence>
<dbReference type="GeneID" id="93983116"/>
<comment type="subcellular location">
    <subcellularLocation>
        <location evidence="1">Cytoplasm</location>
    </subcellularLocation>
</comment>
<sequence>MELKQLLVVLDPTHEDKQPSLERAAWVAERSGAALELIVCEHNPALEGGFFFDGPAQEKARNSLLANRKKWLEKLAEPLKEKGLTVNCESRWGKPLSKMVIQRVKELQPDIVFRDATTHSLLERLFLNNTSWQLIRHCPVPLWLSRDSEWRGKKLCAAVDPGHLNDTKNELDHHLIQVAQYFEQTLKLEANYLHTYAPFPKSLIFDATLAATYDQQVSAGISQHKQRFAELFSNYNVADERKHLIEGFAENAIPEFVEQEEVDLLVMGAIARGSLETALIGHTAERVLEEANCDLLIMRHPNQRFA</sequence>
<evidence type="ECO:0000256" key="1">
    <source>
        <dbReference type="ARBA" id="ARBA00004496"/>
    </source>
</evidence>
<dbReference type="Pfam" id="PF00582">
    <property type="entry name" value="Usp"/>
    <property type="match status" value="2"/>
</dbReference>
<dbReference type="STRING" id="1697053.AKN87_02385"/>
<feature type="domain" description="UspA" evidence="5">
    <location>
        <begin position="169"/>
        <end position="299"/>
    </location>
</feature>
<keyword evidence="3" id="KW-0963">Cytoplasm</keyword>
<accession>A0A0K1XBM8</accession>
<dbReference type="Proteomes" id="UP000063953">
    <property type="component" value="Chromosome"/>
</dbReference>
<gene>
    <name evidence="6" type="ORF">AKN88_00480</name>
</gene>
<keyword evidence="7" id="KW-1185">Reference proteome</keyword>
<dbReference type="PANTHER" id="PTHR47892">
    <property type="entry name" value="UNIVERSAL STRESS PROTEIN E"/>
    <property type="match status" value="1"/>
</dbReference>
<evidence type="ECO:0000313" key="6">
    <source>
        <dbReference type="EMBL" id="AKX58588.1"/>
    </source>
</evidence>
<dbReference type="PATRIC" id="fig|1697053.3.peg.489"/>
<dbReference type="PANTHER" id="PTHR47892:SF1">
    <property type="entry name" value="UNIVERSAL STRESS PROTEIN E"/>
    <property type="match status" value="1"/>
</dbReference>
<protein>
    <submittedName>
        <fullName evidence="6">Universal stress protein UspA</fullName>
    </submittedName>
</protein>
<comment type="function">
    <text evidence="4">Required for resistance to DNA-damaging agents.</text>
</comment>
<dbReference type="OrthoDB" id="239260at2"/>
<dbReference type="EMBL" id="CP012365">
    <property type="protein sequence ID" value="AKX58588.1"/>
    <property type="molecule type" value="Genomic_DNA"/>
</dbReference>
<evidence type="ECO:0000313" key="7">
    <source>
        <dbReference type="Proteomes" id="UP000063953"/>
    </source>
</evidence>
<dbReference type="PRINTS" id="PR01438">
    <property type="entry name" value="UNVRSLSTRESS"/>
</dbReference>
<evidence type="ECO:0000256" key="3">
    <source>
        <dbReference type="ARBA" id="ARBA00022490"/>
    </source>
</evidence>
<feature type="domain" description="UspA" evidence="5">
    <location>
        <begin position="4"/>
        <end position="144"/>
    </location>
</feature>
<organism evidence="6 7">
    <name type="scientific">Thiopseudomonas alkaliphila</name>
    <dbReference type="NCBI Taxonomy" id="1697053"/>
    <lineage>
        <taxon>Bacteria</taxon>
        <taxon>Pseudomonadati</taxon>
        <taxon>Pseudomonadota</taxon>
        <taxon>Gammaproteobacteria</taxon>
        <taxon>Pseudomonadales</taxon>
        <taxon>Pseudomonadaceae</taxon>
        <taxon>Thiopseudomonas</taxon>
    </lineage>
</organism>
<dbReference type="GO" id="GO:0005737">
    <property type="term" value="C:cytoplasm"/>
    <property type="evidence" value="ECO:0007669"/>
    <property type="project" value="UniProtKB-SubCell"/>
</dbReference>
<dbReference type="RefSeq" id="WP_053099487.1">
    <property type="nucleotide sequence ID" value="NZ_CP012358.1"/>
</dbReference>
<dbReference type="SUPFAM" id="SSF52402">
    <property type="entry name" value="Adenine nucleotide alpha hydrolases-like"/>
    <property type="match status" value="2"/>
</dbReference>
<dbReference type="AlphaFoldDB" id="A0A0K1XBM8"/>
<evidence type="ECO:0000256" key="2">
    <source>
        <dbReference type="ARBA" id="ARBA00008791"/>
    </source>
</evidence>
<dbReference type="InterPro" id="IPR006015">
    <property type="entry name" value="Universal_stress_UspA"/>
</dbReference>
<dbReference type="CDD" id="cd00293">
    <property type="entry name" value="USP-like"/>
    <property type="match status" value="1"/>
</dbReference>
<dbReference type="Gene3D" id="3.40.50.12370">
    <property type="match status" value="1"/>
</dbReference>
<reference evidence="6 7" key="1">
    <citation type="journal article" date="2015" name="Genome Announc.">
        <title>Genome Sequences of Oblitimonas alkaliphila gen. nov. sp. nov. (Proposed), a Novel Bacterium of the Pseudomonadaceae Family.</title>
        <authorList>
            <person name="Lauer A.C."/>
            <person name="Nicholson A.C."/>
            <person name="Humrighouse B.W."/>
            <person name="Emery B."/>
            <person name="Drobish A."/>
            <person name="Juieng P."/>
            <person name="Loparev V."/>
            <person name="McQuiston J.R."/>
        </authorList>
    </citation>
    <scope>NUCLEOTIDE SEQUENCE [LARGE SCALE GENOMIC DNA]</scope>
    <source>
        <strain evidence="6 7">E5571</strain>
    </source>
</reference>
<comment type="similarity">
    <text evidence="2">Belongs to the universal stress protein A family.</text>
</comment>